<dbReference type="PRINTS" id="PR01038">
    <property type="entry name" value="TRNASYNTHARG"/>
</dbReference>
<evidence type="ECO:0000259" key="13">
    <source>
        <dbReference type="SMART" id="SM00836"/>
    </source>
</evidence>
<evidence type="ECO:0000256" key="7">
    <source>
        <dbReference type="ARBA" id="ARBA00022840"/>
    </source>
</evidence>
<dbReference type="InterPro" id="IPR035684">
    <property type="entry name" value="ArgRS_core"/>
</dbReference>
<keyword evidence="9 11" id="KW-0030">Aminoacyl-tRNA synthetase</keyword>
<dbReference type="InterPro" id="IPR036695">
    <property type="entry name" value="Arg-tRNA-synth_N_sf"/>
</dbReference>
<dbReference type="InterPro" id="IPR009080">
    <property type="entry name" value="tRNAsynth_Ia_anticodon-bd"/>
</dbReference>
<evidence type="ECO:0000256" key="6">
    <source>
        <dbReference type="ARBA" id="ARBA00022741"/>
    </source>
</evidence>
<dbReference type="Proteomes" id="UP000650524">
    <property type="component" value="Unassembled WGS sequence"/>
</dbReference>
<feature type="domain" description="Arginyl tRNA synthetase N-terminal" evidence="14">
    <location>
        <begin position="3"/>
        <end position="92"/>
    </location>
</feature>
<evidence type="ECO:0000313" key="16">
    <source>
        <dbReference type="Proteomes" id="UP000650524"/>
    </source>
</evidence>
<dbReference type="PANTHER" id="PTHR11956:SF5">
    <property type="entry name" value="ARGININE--TRNA LIGASE, CYTOPLASMIC"/>
    <property type="match status" value="1"/>
</dbReference>
<dbReference type="FunFam" id="1.10.730.10:FF:000008">
    <property type="entry name" value="Arginine--tRNA ligase"/>
    <property type="match status" value="1"/>
</dbReference>
<comment type="catalytic activity">
    <reaction evidence="10 11">
        <text>tRNA(Arg) + L-arginine + ATP = L-arginyl-tRNA(Arg) + AMP + diphosphate</text>
        <dbReference type="Rhea" id="RHEA:20301"/>
        <dbReference type="Rhea" id="RHEA-COMP:9658"/>
        <dbReference type="Rhea" id="RHEA-COMP:9673"/>
        <dbReference type="ChEBI" id="CHEBI:30616"/>
        <dbReference type="ChEBI" id="CHEBI:32682"/>
        <dbReference type="ChEBI" id="CHEBI:33019"/>
        <dbReference type="ChEBI" id="CHEBI:78442"/>
        <dbReference type="ChEBI" id="CHEBI:78513"/>
        <dbReference type="ChEBI" id="CHEBI:456215"/>
        <dbReference type="EC" id="6.1.1.19"/>
    </reaction>
</comment>
<evidence type="ECO:0000313" key="15">
    <source>
        <dbReference type="EMBL" id="MBC8175898.1"/>
    </source>
</evidence>
<dbReference type="Pfam" id="PF05746">
    <property type="entry name" value="DALR_1"/>
    <property type="match status" value="1"/>
</dbReference>
<keyword evidence="4 11" id="KW-0963">Cytoplasm</keyword>
<dbReference type="PROSITE" id="PS00178">
    <property type="entry name" value="AA_TRNA_LIGASE_I"/>
    <property type="match status" value="1"/>
</dbReference>
<comment type="subunit">
    <text evidence="3 11">Monomer.</text>
</comment>
<evidence type="ECO:0000256" key="8">
    <source>
        <dbReference type="ARBA" id="ARBA00022917"/>
    </source>
</evidence>
<dbReference type="Pfam" id="PF00750">
    <property type="entry name" value="tRNA-synt_1d"/>
    <property type="match status" value="2"/>
</dbReference>
<dbReference type="NCBIfam" id="TIGR00456">
    <property type="entry name" value="argS"/>
    <property type="match status" value="1"/>
</dbReference>
<dbReference type="Gene3D" id="3.30.1360.70">
    <property type="entry name" value="Arginyl tRNA synthetase N-terminal domain"/>
    <property type="match status" value="1"/>
</dbReference>
<dbReference type="FunFam" id="3.40.50.620:FF:000062">
    <property type="entry name" value="Arginine--tRNA ligase"/>
    <property type="match status" value="1"/>
</dbReference>
<dbReference type="Pfam" id="PF03485">
    <property type="entry name" value="Arg_tRNA_synt_N"/>
    <property type="match status" value="1"/>
</dbReference>
<dbReference type="SMART" id="SM01016">
    <property type="entry name" value="Arg_tRNA_synt_N"/>
    <property type="match status" value="1"/>
</dbReference>
<evidence type="ECO:0000256" key="5">
    <source>
        <dbReference type="ARBA" id="ARBA00022598"/>
    </source>
</evidence>
<evidence type="ECO:0000256" key="3">
    <source>
        <dbReference type="ARBA" id="ARBA00011245"/>
    </source>
</evidence>
<dbReference type="HAMAP" id="MF_00123">
    <property type="entry name" value="Arg_tRNA_synth"/>
    <property type="match status" value="1"/>
</dbReference>
<dbReference type="SMART" id="SM00836">
    <property type="entry name" value="DALR_1"/>
    <property type="match status" value="1"/>
</dbReference>
<dbReference type="SUPFAM" id="SSF55190">
    <property type="entry name" value="Arginyl-tRNA synthetase (ArgRS), N-terminal 'additional' domain"/>
    <property type="match status" value="1"/>
</dbReference>
<feature type="short sequence motif" description="'HIGH' region" evidence="11">
    <location>
        <begin position="129"/>
        <end position="139"/>
    </location>
</feature>
<reference evidence="15 16" key="1">
    <citation type="submission" date="2020-08" db="EMBL/GenBank/DDBJ databases">
        <title>Bridging the membrane lipid divide: bacteria of the FCB group superphylum have the potential to synthesize archaeal ether lipids.</title>
        <authorList>
            <person name="Villanueva L."/>
            <person name="Von Meijenfeldt F.A.B."/>
            <person name="Westbye A.B."/>
            <person name="Yadav S."/>
            <person name="Hopmans E.C."/>
            <person name="Dutilh B.E."/>
            <person name="Sinninghe Damste J.S."/>
        </authorList>
    </citation>
    <scope>NUCLEOTIDE SEQUENCE [LARGE SCALE GENOMIC DNA]</scope>
    <source>
        <strain evidence="15">NIOZ-UU27</strain>
    </source>
</reference>
<keyword evidence="5 11" id="KW-0436">Ligase</keyword>
<feature type="domain" description="DALR anticodon binding" evidence="13">
    <location>
        <begin position="432"/>
        <end position="558"/>
    </location>
</feature>
<dbReference type="PANTHER" id="PTHR11956">
    <property type="entry name" value="ARGINYL-TRNA SYNTHETASE"/>
    <property type="match status" value="1"/>
</dbReference>
<gene>
    <name evidence="11" type="primary">argS</name>
    <name evidence="15" type="ORF">H8E19_00725</name>
</gene>
<dbReference type="InterPro" id="IPR005148">
    <property type="entry name" value="Arg-tRNA-synth_N"/>
</dbReference>
<keyword evidence="7 11" id="KW-0067">ATP-binding</keyword>
<comment type="caution">
    <text evidence="15">The sequence shown here is derived from an EMBL/GenBank/DDBJ whole genome shotgun (WGS) entry which is preliminary data.</text>
</comment>
<dbReference type="Gene3D" id="3.40.50.620">
    <property type="entry name" value="HUPs"/>
    <property type="match status" value="1"/>
</dbReference>
<dbReference type="GO" id="GO:0005737">
    <property type="term" value="C:cytoplasm"/>
    <property type="evidence" value="ECO:0007669"/>
    <property type="project" value="UniProtKB-SubCell"/>
</dbReference>
<keyword evidence="6 11" id="KW-0547">Nucleotide-binding</keyword>
<dbReference type="GO" id="GO:0004814">
    <property type="term" value="F:arginine-tRNA ligase activity"/>
    <property type="evidence" value="ECO:0007669"/>
    <property type="project" value="UniProtKB-UniRule"/>
</dbReference>
<dbReference type="GO" id="GO:0006420">
    <property type="term" value="P:arginyl-tRNA aminoacylation"/>
    <property type="evidence" value="ECO:0007669"/>
    <property type="project" value="UniProtKB-UniRule"/>
</dbReference>
<dbReference type="SUPFAM" id="SSF52374">
    <property type="entry name" value="Nucleotidylyl transferase"/>
    <property type="match status" value="1"/>
</dbReference>
<organism evidence="15 16">
    <name type="scientific">Candidatus Desulfacyla euxinica</name>
    <dbReference type="NCBI Taxonomy" id="2841693"/>
    <lineage>
        <taxon>Bacteria</taxon>
        <taxon>Deltaproteobacteria</taxon>
        <taxon>Candidatus Desulfacyla</taxon>
    </lineage>
</organism>
<dbReference type="EC" id="6.1.1.19" evidence="11"/>
<dbReference type="SUPFAM" id="SSF47323">
    <property type="entry name" value="Anticodon-binding domain of a subclass of class I aminoacyl-tRNA synthetases"/>
    <property type="match status" value="1"/>
</dbReference>
<evidence type="ECO:0000256" key="9">
    <source>
        <dbReference type="ARBA" id="ARBA00023146"/>
    </source>
</evidence>
<dbReference type="Gene3D" id="1.10.730.10">
    <property type="entry name" value="Isoleucyl-tRNA Synthetase, Domain 1"/>
    <property type="match status" value="1"/>
</dbReference>
<dbReference type="InterPro" id="IPR014729">
    <property type="entry name" value="Rossmann-like_a/b/a_fold"/>
</dbReference>
<protein>
    <recommendedName>
        <fullName evidence="11">Arginine--tRNA ligase</fullName>
        <ecNumber evidence="11">6.1.1.19</ecNumber>
    </recommendedName>
    <alternativeName>
        <fullName evidence="11">Arginyl-tRNA synthetase</fullName>
        <shortName evidence="11">ArgRS</shortName>
    </alternativeName>
</protein>
<accession>A0A8J6T732</accession>
<evidence type="ECO:0000256" key="11">
    <source>
        <dbReference type="HAMAP-Rule" id="MF_00123"/>
    </source>
</evidence>
<evidence type="ECO:0000256" key="2">
    <source>
        <dbReference type="ARBA" id="ARBA00005594"/>
    </source>
</evidence>
<evidence type="ECO:0000259" key="14">
    <source>
        <dbReference type="SMART" id="SM01016"/>
    </source>
</evidence>
<evidence type="ECO:0000256" key="4">
    <source>
        <dbReference type="ARBA" id="ARBA00022490"/>
    </source>
</evidence>
<evidence type="ECO:0000256" key="12">
    <source>
        <dbReference type="RuleBase" id="RU363038"/>
    </source>
</evidence>
<dbReference type="CDD" id="cd00671">
    <property type="entry name" value="ArgRS_core"/>
    <property type="match status" value="1"/>
</dbReference>
<dbReference type="EMBL" id="JACNJD010000045">
    <property type="protein sequence ID" value="MBC8175898.1"/>
    <property type="molecule type" value="Genomic_DNA"/>
</dbReference>
<proteinExistence type="inferred from homology"/>
<dbReference type="GO" id="GO:0005524">
    <property type="term" value="F:ATP binding"/>
    <property type="evidence" value="ECO:0007669"/>
    <property type="project" value="UniProtKB-UniRule"/>
</dbReference>
<name>A0A8J6T732_9DELT</name>
<dbReference type="InterPro" id="IPR001412">
    <property type="entry name" value="aa-tRNA-synth_I_CS"/>
</dbReference>
<comment type="subcellular location">
    <subcellularLocation>
        <location evidence="1 11">Cytoplasm</location>
    </subcellularLocation>
</comment>
<keyword evidence="8 11" id="KW-0648">Protein biosynthesis</keyword>
<comment type="similarity">
    <text evidence="2 11 12">Belongs to the class-I aminoacyl-tRNA synthetase family.</text>
</comment>
<evidence type="ECO:0000256" key="1">
    <source>
        <dbReference type="ARBA" id="ARBA00004496"/>
    </source>
</evidence>
<evidence type="ECO:0000256" key="10">
    <source>
        <dbReference type="ARBA" id="ARBA00049339"/>
    </source>
</evidence>
<dbReference type="InterPro" id="IPR001278">
    <property type="entry name" value="Arg-tRNA-ligase"/>
</dbReference>
<sequence length="558" mass="63079">MKNRLDAILMTTIDYCFDQGILSETSIPEYVIEIPNNPAHGHFATNLPMTLASSQRRRPLDIAKAIKDNLKDEEELLESVDIAGPGFINFKIRAEEWCGILSDIVRVKENYGRNDAGSGEKVLVEFVSANPTGPLHLGHGRGAALGDTLCRILSFCGYGVEREFYINDAGEQIRLLGESVFCRFRQIYDPDYPFPKNGYHGDYILDLARAISREADLNDLSQEDAIIYCAQKGREMMLEEIKEDLSRFRVAFDGWYSEMDLHRSALLQDTLGAIKEKGYLYEKDGALWIKTSGLGDDKDRVIRKSDGQFTYFASDIAYHLQKYERGFTKAIDIWGADHHGYIPRIKASLSAQGVSDEWLSVMLIQLVKLWAGGQEIRMSKRAGTFVTLRELMDDVGVDAVRFVFLMKNHESPLDFDIDLVKKEDSDNPVYYVQYAHARICSIFRKAEAEGVFVPDNPGDLSKHLVLEEELAFIRAMAGFPSLLKEICVTLEPHRLTYYLTDLAALFHRYFNLGTKISDHRIITGDKVLTQARLFLAEGVRTVIANGLNLLGIEAPEKM</sequence>
<dbReference type="AlphaFoldDB" id="A0A8J6T732"/>
<dbReference type="InterPro" id="IPR008909">
    <property type="entry name" value="DALR_anticod-bd"/>
</dbReference>